<dbReference type="Proteomes" id="UP000198964">
    <property type="component" value="Unassembled WGS sequence"/>
</dbReference>
<reference evidence="1 2" key="1">
    <citation type="submission" date="2016-10" db="EMBL/GenBank/DDBJ databases">
        <authorList>
            <person name="de Groot N.N."/>
        </authorList>
    </citation>
    <scope>NUCLEOTIDE SEQUENCE [LARGE SCALE GENOMIC DNA]</scope>
    <source>
        <strain evidence="1 2">CGMCC 1.9156</strain>
    </source>
</reference>
<proteinExistence type="predicted"/>
<accession>A0A1I2IGQ4</accession>
<sequence length="241" mass="27718">MEKDNNLKHIQDALNALPDDFSILEEQIDVELQMAYFEMAKSERPGVLSKEELEEAIKTLFEGEIELEEKKHLLVKLAGQDNIEAFRAIESFRKEADDSIRDWAVLALQESRMVIQSSLLGEQQVFISTGLGGKGQNIRYFVAMQHAEADTAFNETQRKLIESEFGFFLNKSEGTLEEINFHEGFALAVFLFPLKEKLHLIFKSFIDECNQYGNFLSEDVIITNVKKLTIEEVKEFIKKNE</sequence>
<dbReference type="AlphaFoldDB" id="A0A1I2IGQ4"/>
<dbReference type="EMBL" id="FONW01000006">
    <property type="protein sequence ID" value="SFF41509.1"/>
    <property type="molecule type" value="Genomic_DNA"/>
</dbReference>
<dbReference type="RefSeq" id="WP_093920173.1">
    <property type="nucleotide sequence ID" value="NZ_FONW01000006.1"/>
</dbReference>
<name>A0A1I2IGQ4_9BACT</name>
<keyword evidence="2" id="KW-1185">Reference proteome</keyword>
<evidence type="ECO:0000313" key="1">
    <source>
        <dbReference type="EMBL" id="SFF41509.1"/>
    </source>
</evidence>
<protein>
    <submittedName>
        <fullName evidence="1">Uncharacterized protein</fullName>
    </submittedName>
</protein>
<gene>
    <name evidence="1" type="ORF">SAMN05216283_10637</name>
</gene>
<evidence type="ECO:0000313" key="2">
    <source>
        <dbReference type="Proteomes" id="UP000198964"/>
    </source>
</evidence>
<dbReference type="STRING" id="655355.SAMN05216283_10637"/>
<organism evidence="1 2">
    <name type="scientific">Sunxiuqinia elliptica</name>
    <dbReference type="NCBI Taxonomy" id="655355"/>
    <lineage>
        <taxon>Bacteria</taxon>
        <taxon>Pseudomonadati</taxon>
        <taxon>Bacteroidota</taxon>
        <taxon>Bacteroidia</taxon>
        <taxon>Marinilabiliales</taxon>
        <taxon>Prolixibacteraceae</taxon>
        <taxon>Sunxiuqinia</taxon>
    </lineage>
</organism>